<dbReference type="Gene3D" id="2.40.380.10">
    <property type="entry name" value="FomD-like"/>
    <property type="match status" value="1"/>
</dbReference>
<dbReference type="PANTHER" id="PTHR39159:SF1">
    <property type="entry name" value="UPF0374 PROTEIN YGAC"/>
    <property type="match status" value="1"/>
</dbReference>
<dbReference type="EMBL" id="CP109441">
    <property type="protein sequence ID" value="WUV46133.1"/>
    <property type="molecule type" value="Genomic_DNA"/>
</dbReference>
<name>A0ABZ1YSI7_9NOCA</name>
<evidence type="ECO:0000256" key="1">
    <source>
        <dbReference type="ARBA" id="ARBA00022801"/>
    </source>
</evidence>
<proteinExistence type="predicted"/>
<evidence type="ECO:0000259" key="2">
    <source>
        <dbReference type="Pfam" id="PF04167"/>
    </source>
</evidence>
<dbReference type="InterPro" id="IPR007295">
    <property type="entry name" value="DUF402"/>
</dbReference>
<keyword evidence="1" id="KW-0378">Hydrolase</keyword>
<sequence length="197" mass="23128">MTPFTVGRTIVVRDMIFERPFTEWPQRVVADRGDELRVLLTPGTEGMGPELWIRSMREGDRGARGRLLEAYARRAWEMGPWVWQHTTRLAIMYADRYFAIAPMWNERGEFLWWYVNFQLPFTRTADGVDTSDLHLDLIVEPDLSYHWKDEDEYALAIRLELVPEQWQRAIDGAREQALDMVARRAGPFGEDWRAIPG</sequence>
<dbReference type="SUPFAM" id="SSF159234">
    <property type="entry name" value="FomD-like"/>
    <property type="match status" value="1"/>
</dbReference>
<dbReference type="InterPro" id="IPR035930">
    <property type="entry name" value="FomD-like_sf"/>
</dbReference>
<accession>A0ABZ1YSI7</accession>
<dbReference type="PANTHER" id="PTHR39159">
    <property type="match status" value="1"/>
</dbReference>
<dbReference type="Proteomes" id="UP001432062">
    <property type="component" value="Chromosome"/>
</dbReference>
<protein>
    <submittedName>
        <fullName evidence="3">DUF402 domain-containing protein</fullName>
    </submittedName>
</protein>
<dbReference type="InterPro" id="IPR050212">
    <property type="entry name" value="Ntdp-like"/>
</dbReference>
<dbReference type="RefSeq" id="WP_327099389.1">
    <property type="nucleotide sequence ID" value="NZ_CP109149.1"/>
</dbReference>
<evidence type="ECO:0000313" key="3">
    <source>
        <dbReference type="EMBL" id="WUV46133.1"/>
    </source>
</evidence>
<evidence type="ECO:0000313" key="4">
    <source>
        <dbReference type="Proteomes" id="UP001432062"/>
    </source>
</evidence>
<gene>
    <name evidence="3" type="ORF">OG563_44920</name>
</gene>
<feature type="domain" description="DUF402" evidence="2">
    <location>
        <begin position="73"/>
        <end position="184"/>
    </location>
</feature>
<organism evidence="3 4">
    <name type="scientific">Nocardia vinacea</name>
    <dbReference type="NCBI Taxonomy" id="96468"/>
    <lineage>
        <taxon>Bacteria</taxon>
        <taxon>Bacillati</taxon>
        <taxon>Actinomycetota</taxon>
        <taxon>Actinomycetes</taxon>
        <taxon>Mycobacteriales</taxon>
        <taxon>Nocardiaceae</taxon>
        <taxon>Nocardia</taxon>
    </lineage>
</organism>
<reference evidence="3" key="1">
    <citation type="submission" date="2022-10" db="EMBL/GenBank/DDBJ databases">
        <title>The complete genomes of actinobacterial strains from the NBC collection.</title>
        <authorList>
            <person name="Joergensen T.S."/>
            <person name="Alvarez Arevalo M."/>
            <person name="Sterndorff E.B."/>
            <person name="Faurdal D."/>
            <person name="Vuksanovic O."/>
            <person name="Mourched A.-S."/>
            <person name="Charusanti P."/>
            <person name="Shaw S."/>
            <person name="Blin K."/>
            <person name="Weber T."/>
        </authorList>
    </citation>
    <scope>NUCLEOTIDE SEQUENCE</scope>
    <source>
        <strain evidence="3">NBC_01482</strain>
    </source>
</reference>
<dbReference type="Pfam" id="PF04167">
    <property type="entry name" value="DUF402"/>
    <property type="match status" value="1"/>
</dbReference>
<keyword evidence="4" id="KW-1185">Reference proteome</keyword>